<sequence>MKDSHLERLKYPIGHFQAPQSITETHISEWIDVLASLPDTLTALVKHLDDEQLDTPYRPGGWTLRQTIHHMADSHHNSYMRFKWALTEDGPLIKAYDEKAWAELFDSQTAPIELSLLHLRAVHAKLVFLLRGLHRDQLKRIFIHPEDRSKTPLDENIGRYAWHSRHHLAHIGGLMKRKGWAKVQ</sequence>
<accession>A0A1M6HSQ7</accession>
<gene>
    <name evidence="6" type="ORF">SAMN04488513_103164</name>
</gene>
<evidence type="ECO:0000313" key="6">
    <source>
        <dbReference type="EMBL" id="SHJ25231.1"/>
    </source>
</evidence>
<dbReference type="SUPFAM" id="SSF109854">
    <property type="entry name" value="DinB/YfiT-like putative metalloenzymes"/>
    <property type="match status" value="1"/>
</dbReference>
<keyword evidence="7" id="KW-1185">Reference proteome</keyword>
<proteinExistence type="inferred from homology"/>
<evidence type="ECO:0000313" key="7">
    <source>
        <dbReference type="Proteomes" id="UP000184543"/>
    </source>
</evidence>
<evidence type="ECO:0000256" key="2">
    <source>
        <dbReference type="ARBA" id="ARBA00022723"/>
    </source>
</evidence>
<dbReference type="NCBIfam" id="NF009807">
    <property type="entry name" value="PRK13291.1"/>
    <property type="match status" value="1"/>
</dbReference>
<dbReference type="Gene3D" id="1.20.120.450">
    <property type="entry name" value="dinb family like domain"/>
    <property type="match status" value="1"/>
</dbReference>
<evidence type="ECO:0000256" key="1">
    <source>
        <dbReference type="ARBA" id="ARBA00022490"/>
    </source>
</evidence>
<keyword evidence="4" id="KW-0862">Zinc</keyword>
<evidence type="ECO:0000256" key="3">
    <source>
        <dbReference type="ARBA" id="ARBA00022801"/>
    </source>
</evidence>
<dbReference type="AlphaFoldDB" id="A0A1M6HSQ7"/>
<feature type="domain" description="DinB-like" evidence="5">
    <location>
        <begin position="38"/>
        <end position="171"/>
    </location>
</feature>
<keyword evidence="1" id="KW-0963">Cytoplasm</keyword>
<dbReference type="InterPro" id="IPR034660">
    <property type="entry name" value="DinB/YfiT-like"/>
</dbReference>
<dbReference type="HAMAP" id="MF_01256">
    <property type="entry name" value="YfiT_hydrol"/>
    <property type="match status" value="1"/>
</dbReference>
<dbReference type="OrthoDB" id="9796039at2"/>
<dbReference type="Proteomes" id="UP000184543">
    <property type="component" value="Unassembled WGS sequence"/>
</dbReference>
<dbReference type="GO" id="GO:0016787">
    <property type="term" value="F:hydrolase activity"/>
    <property type="evidence" value="ECO:0007669"/>
    <property type="project" value="UniProtKB-KW"/>
</dbReference>
<dbReference type="InterPro" id="IPR024775">
    <property type="entry name" value="DinB-like"/>
</dbReference>
<evidence type="ECO:0000256" key="4">
    <source>
        <dbReference type="ARBA" id="ARBA00022833"/>
    </source>
</evidence>
<reference evidence="7" key="1">
    <citation type="submission" date="2016-11" db="EMBL/GenBank/DDBJ databases">
        <authorList>
            <person name="Varghese N."/>
            <person name="Submissions S."/>
        </authorList>
    </citation>
    <scope>NUCLEOTIDE SEQUENCE [LARGE SCALE GENOMIC DNA]</scope>
    <source>
        <strain evidence="7">DSM 19858</strain>
    </source>
</reference>
<evidence type="ECO:0000259" key="5">
    <source>
        <dbReference type="Pfam" id="PF12867"/>
    </source>
</evidence>
<dbReference type="Pfam" id="PF12867">
    <property type="entry name" value="DinB_2"/>
    <property type="match status" value="1"/>
</dbReference>
<dbReference type="STRING" id="192903.SAMN04488513_103164"/>
<name>A0A1M6HSQ7_9FLAO</name>
<dbReference type="RefSeq" id="WP_072993303.1">
    <property type="nucleotide sequence ID" value="NZ_FQYU01000003.1"/>
</dbReference>
<dbReference type="GO" id="GO:0046872">
    <property type="term" value="F:metal ion binding"/>
    <property type="evidence" value="ECO:0007669"/>
    <property type="project" value="UniProtKB-KW"/>
</dbReference>
<keyword evidence="2" id="KW-0479">Metal-binding</keyword>
<dbReference type="EMBL" id="FQYU01000003">
    <property type="protein sequence ID" value="SHJ25231.1"/>
    <property type="molecule type" value="Genomic_DNA"/>
</dbReference>
<dbReference type="InterPro" id="IPR023774">
    <property type="entry name" value="Put_metal_dep_hydrolase_YfiT"/>
</dbReference>
<keyword evidence="3" id="KW-0378">Hydrolase</keyword>
<organism evidence="6 7">
    <name type="scientific">Pseudozobellia thermophila</name>
    <dbReference type="NCBI Taxonomy" id="192903"/>
    <lineage>
        <taxon>Bacteria</taxon>
        <taxon>Pseudomonadati</taxon>
        <taxon>Bacteroidota</taxon>
        <taxon>Flavobacteriia</taxon>
        <taxon>Flavobacteriales</taxon>
        <taxon>Flavobacteriaceae</taxon>
        <taxon>Pseudozobellia</taxon>
    </lineage>
</organism>
<protein>
    <submittedName>
        <fullName evidence="6">DinB superfamily protein</fullName>
    </submittedName>
</protein>